<evidence type="ECO:0000313" key="10">
    <source>
        <dbReference type="Proteomes" id="UP000249185"/>
    </source>
</evidence>
<dbReference type="InterPro" id="IPR046373">
    <property type="entry name" value="Acyl-CoA_Oxase/DH_mid-dom_sf"/>
</dbReference>
<dbReference type="InterPro" id="IPR036250">
    <property type="entry name" value="AcylCo_DH-like_C"/>
</dbReference>
<dbReference type="Gene3D" id="1.20.140.10">
    <property type="entry name" value="Butyryl-CoA Dehydrogenase, subunit A, domain 3"/>
    <property type="match status" value="1"/>
</dbReference>
<keyword evidence="4 5" id="KW-0274">FAD</keyword>
<dbReference type="PROSITE" id="PS00072">
    <property type="entry name" value="ACYL_COA_DH_1"/>
    <property type="match status" value="1"/>
</dbReference>
<evidence type="ECO:0000256" key="4">
    <source>
        <dbReference type="ARBA" id="ARBA00022827"/>
    </source>
</evidence>
<dbReference type="Proteomes" id="UP000249185">
    <property type="component" value="Unassembled WGS sequence"/>
</dbReference>
<dbReference type="InterPro" id="IPR009100">
    <property type="entry name" value="AcylCoA_DH/oxidase_NM_dom_sf"/>
</dbReference>
<comment type="caution">
    <text evidence="9">The sequence shown here is derived from an EMBL/GenBank/DDBJ whole genome shotgun (WGS) entry which is preliminary data.</text>
</comment>
<dbReference type="GO" id="GO:0050660">
    <property type="term" value="F:flavin adenine dinucleotide binding"/>
    <property type="evidence" value="ECO:0007669"/>
    <property type="project" value="InterPro"/>
</dbReference>
<dbReference type="InterPro" id="IPR009075">
    <property type="entry name" value="AcylCo_DH/oxidase_C"/>
</dbReference>
<evidence type="ECO:0000256" key="2">
    <source>
        <dbReference type="ARBA" id="ARBA00009347"/>
    </source>
</evidence>
<protein>
    <submittedName>
        <fullName evidence="9">Acyl-CoA dehydrogenase</fullName>
    </submittedName>
</protein>
<name>A0A2W5N3S6_RHOSU</name>
<dbReference type="GO" id="GO:0003995">
    <property type="term" value="F:acyl-CoA dehydrogenase activity"/>
    <property type="evidence" value="ECO:0007669"/>
    <property type="project" value="InterPro"/>
</dbReference>
<dbReference type="EMBL" id="QFPW01000013">
    <property type="protein sequence ID" value="PZQ48171.1"/>
    <property type="molecule type" value="Genomic_DNA"/>
</dbReference>
<dbReference type="Gene3D" id="2.40.110.10">
    <property type="entry name" value="Butyryl-CoA Dehydrogenase, subunit A, domain 2"/>
    <property type="match status" value="1"/>
</dbReference>
<organism evidence="9 10">
    <name type="scientific">Rhodovulum sulfidophilum</name>
    <name type="common">Rhodobacter sulfidophilus</name>
    <dbReference type="NCBI Taxonomy" id="35806"/>
    <lineage>
        <taxon>Bacteria</taxon>
        <taxon>Pseudomonadati</taxon>
        <taxon>Pseudomonadota</taxon>
        <taxon>Alphaproteobacteria</taxon>
        <taxon>Rhodobacterales</taxon>
        <taxon>Paracoccaceae</taxon>
        <taxon>Rhodovulum</taxon>
    </lineage>
</organism>
<gene>
    <name evidence="9" type="ORF">DI556_15225</name>
</gene>
<feature type="domain" description="Acyl-CoA dehydrogenase/oxidase C-terminal" evidence="6">
    <location>
        <begin position="268"/>
        <end position="418"/>
    </location>
</feature>
<dbReference type="Pfam" id="PF02771">
    <property type="entry name" value="Acyl-CoA_dh_N"/>
    <property type="match status" value="1"/>
</dbReference>
<evidence type="ECO:0000259" key="8">
    <source>
        <dbReference type="Pfam" id="PF02771"/>
    </source>
</evidence>
<evidence type="ECO:0000259" key="6">
    <source>
        <dbReference type="Pfam" id="PF00441"/>
    </source>
</evidence>
<evidence type="ECO:0000259" key="7">
    <source>
        <dbReference type="Pfam" id="PF02770"/>
    </source>
</evidence>
<dbReference type="SUPFAM" id="SSF56645">
    <property type="entry name" value="Acyl-CoA dehydrogenase NM domain-like"/>
    <property type="match status" value="1"/>
</dbReference>
<dbReference type="Gene3D" id="1.10.540.10">
    <property type="entry name" value="Acyl-CoA dehydrogenase/oxidase, N-terminal domain"/>
    <property type="match status" value="1"/>
</dbReference>
<dbReference type="PANTHER" id="PTHR42803">
    <property type="entry name" value="ACYL-COA DEHYDROGENASE"/>
    <property type="match status" value="1"/>
</dbReference>
<sequence length="545" mass="56955">MIAFQAPVDDILFALDLAGAGRLPDWDEELAREVLTQFARFAEGEIAPLDEPGDREGCRLEAGRVTMPEGFAAAWAALVEQGWHAIGLPEDRGGQGLPGPLLGAASEIFAGANHALQMVTALVPGAARTILAFGTETQKACWLPRLASGEWLATMAITEPGAGSDLSGLRTRAIRDGDAWRIAGEKIFISGGDQDLTPRILHLVLARTGAADSGTRGLGLFLVPSHDASGARTPVAVTRIEEKMGLHASPTCQLAFEGAPAEIIGAEGGGLRAMFTMMNHARLDVAAQGVAHAARAVDVARRYAAERRQGGAPIGAHADVARMLDTAEIAALGGRLLAQIAQVELAARGDTPLVDFLTPVCKVLCTEAGISAADLAIQILGGYGYLREYRVEQTWRDARVTAIYEGANGIHARALATRGLTHAGGAGAEAFAALMAEAPEIAGPLGLWQEARRAQLAAERPEAAAHAFMKLTATVALGFAWARLGAAADRAPDPARYARLAARARAETMPAARYWSALRALAAETPARADGSSVTAAEPVIGIPQ</sequence>
<dbReference type="Pfam" id="PF00441">
    <property type="entry name" value="Acyl-CoA_dh_1"/>
    <property type="match status" value="1"/>
</dbReference>
<dbReference type="Pfam" id="PF02770">
    <property type="entry name" value="Acyl-CoA_dh_M"/>
    <property type="match status" value="1"/>
</dbReference>
<comment type="cofactor">
    <cofactor evidence="1 5">
        <name>FAD</name>
        <dbReference type="ChEBI" id="CHEBI:57692"/>
    </cofactor>
</comment>
<dbReference type="PANTHER" id="PTHR42803:SF1">
    <property type="entry name" value="BROAD-SPECIFICITY LINEAR ACYL-COA DEHYDROGENASE FADE5"/>
    <property type="match status" value="1"/>
</dbReference>
<dbReference type="SUPFAM" id="SSF47203">
    <property type="entry name" value="Acyl-CoA dehydrogenase C-terminal domain-like"/>
    <property type="match status" value="1"/>
</dbReference>
<keyword evidence="3 5" id="KW-0285">Flavoprotein</keyword>
<comment type="similarity">
    <text evidence="2 5">Belongs to the acyl-CoA dehydrogenase family.</text>
</comment>
<evidence type="ECO:0000313" key="9">
    <source>
        <dbReference type="EMBL" id="PZQ48171.1"/>
    </source>
</evidence>
<feature type="domain" description="Acyl-CoA oxidase/dehydrogenase middle" evidence="7">
    <location>
        <begin position="155"/>
        <end position="257"/>
    </location>
</feature>
<dbReference type="InterPro" id="IPR052166">
    <property type="entry name" value="Diverse_Acyl-CoA_DH"/>
</dbReference>
<evidence type="ECO:0000256" key="5">
    <source>
        <dbReference type="RuleBase" id="RU362125"/>
    </source>
</evidence>
<dbReference type="AlphaFoldDB" id="A0A2W5N3S6"/>
<reference evidence="9 10" key="1">
    <citation type="submission" date="2017-08" db="EMBL/GenBank/DDBJ databases">
        <title>Infants hospitalized years apart are colonized by the same room-sourced microbial strains.</title>
        <authorList>
            <person name="Brooks B."/>
            <person name="Olm M.R."/>
            <person name="Firek B.A."/>
            <person name="Baker R."/>
            <person name="Thomas B.C."/>
            <person name="Morowitz M.J."/>
            <person name="Banfield J.F."/>
        </authorList>
    </citation>
    <scope>NUCLEOTIDE SEQUENCE [LARGE SCALE GENOMIC DNA]</scope>
    <source>
        <strain evidence="9">S2_005_002_R2_34</strain>
    </source>
</reference>
<dbReference type="InterPro" id="IPR006089">
    <property type="entry name" value="Acyl-CoA_DH_CS"/>
</dbReference>
<keyword evidence="5" id="KW-0560">Oxidoreductase</keyword>
<accession>A0A2W5N3S6</accession>
<proteinExistence type="inferred from homology"/>
<evidence type="ECO:0000256" key="1">
    <source>
        <dbReference type="ARBA" id="ARBA00001974"/>
    </source>
</evidence>
<feature type="domain" description="Acyl-CoA dehydrogenase/oxidase N-terminal" evidence="8">
    <location>
        <begin position="32"/>
        <end position="150"/>
    </location>
</feature>
<evidence type="ECO:0000256" key="3">
    <source>
        <dbReference type="ARBA" id="ARBA00022630"/>
    </source>
</evidence>
<dbReference type="InterPro" id="IPR013786">
    <property type="entry name" value="AcylCoA_DH/ox_N"/>
</dbReference>
<dbReference type="InterPro" id="IPR037069">
    <property type="entry name" value="AcylCoA_DH/ox_N_sf"/>
</dbReference>
<dbReference type="InterPro" id="IPR006091">
    <property type="entry name" value="Acyl-CoA_Oxase/DH_mid-dom"/>
</dbReference>